<dbReference type="Gene3D" id="3.10.530.10">
    <property type="entry name" value="CPE0013-like"/>
    <property type="match status" value="1"/>
</dbReference>
<dbReference type="PANTHER" id="PTHR42720:SF1">
    <property type="entry name" value="GLYCEROL 3-PHOSPHATE OXIDASE"/>
    <property type="match status" value="1"/>
</dbReference>
<keyword evidence="5" id="KW-1185">Reference proteome</keyword>
<comment type="caution">
    <text evidence="4">The sequence shown here is derived from an EMBL/GenBank/DDBJ whole genome shotgun (WGS) entry which is preliminary data.</text>
</comment>
<dbReference type="PRINTS" id="PR00368">
    <property type="entry name" value="FADPNR"/>
</dbReference>
<dbReference type="InterPro" id="IPR041854">
    <property type="entry name" value="BFD-like_2Fe2S-bd_dom_sf"/>
</dbReference>
<feature type="domain" description="FAD dependent oxidoreductase" evidence="1">
    <location>
        <begin position="28"/>
        <end position="389"/>
    </location>
</feature>
<feature type="domain" description="BFD-like [2Fe-2S]-binding" evidence="2">
    <location>
        <begin position="441"/>
        <end position="491"/>
    </location>
</feature>
<name>A0A4Z1SNA5_GIAMU</name>
<organism evidence="4 5">
    <name type="scientific">Giardia muris</name>
    <dbReference type="NCBI Taxonomy" id="5742"/>
    <lineage>
        <taxon>Eukaryota</taxon>
        <taxon>Metamonada</taxon>
        <taxon>Diplomonadida</taxon>
        <taxon>Hexamitidae</taxon>
        <taxon>Giardiinae</taxon>
        <taxon>Giardia</taxon>
    </lineage>
</organism>
<dbReference type="InterPro" id="IPR023753">
    <property type="entry name" value="FAD/NAD-binding_dom"/>
</dbReference>
<dbReference type="SUPFAM" id="SSF51905">
    <property type="entry name" value="FAD/NAD(P)-binding domain"/>
    <property type="match status" value="2"/>
</dbReference>
<dbReference type="VEuPathDB" id="GiardiaDB:GMRT_12401"/>
<dbReference type="OrthoDB" id="498204at2759"/>
<protein>
    <submittedName>
        <fullName evidence="4">FAD-dependent glycerol-3-phosphate dehydrogenase</fullName>
    </submittedName>
</protein>
<dbReference type="Proteomes" id="UP000315496">
    <property type="component" value="Chromosome 4"/>
</dbReference>
<dbReference type="Gene3D" id="3.50.50.60">
    <property type="entry name" value="FAD/NAD(P)-binding domain"/>
    <property type="match status" value="3"/>
</dbReference>
<dbReference type="PANTHER" id="PTHR42720">
    <property type="entry name" value="GLYCEROL-3-PHOSPHATE DEHYDROGENASE"/>
    <property type="match status" value="1"/>
</dbReference>
<feature type="domain" description="FAD/NAD(P)-binding" evidence="3">
    <location>
        <begin position="578"/>
        <end position="890"/>
    </location>
</feature>
<dbReference type="Gene3D" id="1.10.10.1100">
    <property type="entry name" value="BFD-like [2Fe-2S]-binding domain"/>
    <property type="match status" value="1"/>
</dbReference>
<evidence type="ECO:0000259" key="2">
    <source>
        <dbReference type="Pfam" id="PF04324"/>
    </source>
</evidence>
<evidence type="ECO:0000313" key="4">
    <source>
        <dbReference type="EMBL" id="TNJ27242.1"/>
    </source>
</evidence>
<evidence type="ECO:0000313" key="5">
    <source>
        <dbReference type="Proteomes" id="UP000315496"/>
    </source>
</evidence>
<dbReference type="Pfam" id="PF04324">
    <property type="entry name" value="Fer2_BFD"/>
    <property type="match status" value="1"/>
</dbReference>
<dbReference type="CDD" id="cd19946">
    <property type="entry name" value="GlpA-like_Fer2_BFD-like"/>
    <property type="match status" value="1"/>
</dbReference>
<dbReference type="EMBL" id="VDLU01000004">
    <property type="protein sequence ID" value="TNJ27242.1"/>
    <property type="molecule type" value="Genomic_DNA"/>
</dbReference>
<proteinExistence type="predicted"/>
<dbReference type="GO" id="GO:0016491">
    <property type="term" value="F:oxidoreductase activity"/>
    <property type="evidence" value="ECO:0007669"/>
    <property type="project" value="InterPro"/>
</dbReference>
<accession>A0A4Z1SNA5</accession>
<dbReference type="Pfam" id="PF01266">
    <property type="entry name" value="DAO"/>
    <property type="match status" value="1"/>
</dbReference>
<reference evidence="4 5" key="1">
    <citation type="submission" date="2019-05" db="EMBL/GenBank/DDBJ databases">
        <title>The compact genome of Giardia muris reveals important steps in the evolution of intestinal protozoan parasites.</title>
        <authorList>
            <person name="Xu F."/>
            <person name="Jimenez-Gonzalez A."/>
            <person name="Einarsson E."/>
            <person name="Astvaldsson A."/>
            <person name="Peirasmaki D."/>
            <person name="Eckmann L."/>
            <person name="Andersson J.O."/>
            <person name="Svard S.G."/>
            <person name="Jerlstrom-Hultqvist J."/>
        </authorList>
    </citation>
    <scope>NUCLEOTIDE SEQUENCE [LARGE SCALE GENOMIC DNA]</scope>
    <source>
        <strain evidence="4 5">Roberts-Thomson</strain>
    </source>
</reference>
<dbReference type="InterPro" id="IPR036188">
    <property type="entry name" value="FAD/NAD-bd_sf"/>
</dbReference>
<evidence type="ECO:0000259" key="1">
    <source>
        <dbReference type="Pfam" id="PF01266"/>
    </source>
</evidence>
<gene>
    <name evidence="4" type="ORF">GMRT_12401</name>
</gene>
<dbReference type="InterPro" id="IPR036593">
    <property type="entry name" value="CPE0013-like_sf"/>
</dbReference>
<sequence>MYVAHPLPKTPLRCQPTPCTPADDDIYDVAVVGAGICGACLAYEASRTTLKTVVLERAVEVGMGTSRAMSGIIHSGIHTAQGTLKARFEQLGRERVVQLCKDLCVSVKQCGELVVARGETEEACLDEAARVCEDLGLEYHFWDAETVAREEPHLVGITRALKVPFTCVTNPFELVHALVNCAVENGVTLSCSTEVIGVNRVAGLYEIEVRYGTKTIVTTGYVYARTLVNAAGVQADTITDLARPVVAKLERVKIIKRRGQIFVLDKNLDGVTKHVIFTARAPVGTSGEIVSKGVLIVPTVDGTVLVGPTAEDVEEESLETVRESVPAVFTHIRELCPKITPGATICTFAGIRAVSSTGDFVLDSQDGFFQCAGIQSPGFTAAPALALHLLDEVRRYLQEAGITVGDNSAWKLRRLTTRLARVAPDKRARFIAEDVAFSKVLCGCEMVTAGDVENAITEGCRSLPGLKLRTRATAGRCQGGFCAEGLREFLAGRLGITPDSVAHLDPVRPLTIGPYPPESSEVRLYRPTQLTPQAVCLALLDNIIARSAYLRRRCAESFTFAQPFVGTTTVPPPPAVPYDLVIIGSGPAGVGAALAAIRANPASRVLIVTKDAHIGGILPVCIHSGYGLLRYGEELTGPEFAEMLEEELLQTDVCILANSFVYTTAHSKADGTFTVSALMRNVGQLHIRTRAVLTAQGCRERHRYNMSIFGTRAYGVMTAGAAQKLINVQGRMPGKRAVVVGSGDIGLIMARRFTLEGGQVVGVFEQGGLPSGLPRNTQACLIDFDIPLFLNETVVRVHGDDAVTSVDVAKVDPVTFEPRMDTVRNVECDCVLLAGGLLQQMALTVQLGCRGVNPSYRGPIVDSCRSAATDKLLYTAGNGLQVHDLADEAVVEGEIAGFAAICQLGLATEAVTKYPPIPLVSEGDLFQYILPASVSPPLMTRAKLLERALAGDHSAECSISFRVKRPIHNKVLRLYARRAGTCDVVAELVCQEIDELLPAEMGICRIPVVDLIDRVYNHCCRGRLELVLTIEDAPSRPDGAAAGLENLEVHQMRCLGCPNSCNMRVYTQNGRFVRAEGYTCRVGLAFGRGEIENPTRSFSTTIPVLGGEAARVPIKTLTPMPRRQILEAMALIRDSRPVEAPVRRGTVLFQIGGVRFVTCASVARASTKAM</sequence>
<evidence type="ECO:0000259" key="3">
    <source>
        <dbReference type="Pfam" id="PF07992"/>
    </source>
</evidence>
<dbReference type="Pfam" id="PF07992">
    <property type="entry name" value="Pyr_redox_2"/>
    <property type="match status" value="1"/>
</dbReference>
<dbReference type="PRINTS" id="PR00469">
    <property type="entry name" value="PNDRDTASEII"/>
</dbReference>
<dbReference type="SUPFAM" id="SSF160148">
    <property type="entry name" value="CPE0013-like"/>
    <property type="match status" value="1"/>
</dbReference>
<dbReference type="InterPro" id="IPR012460">
    <property type="entry name" value="DUF1667"/>
</dbReference>
<dbReference type="InterPro" id="IPR007419">
    <property type="entry name" value="BFD-like_2Fe2S-bd_dom"/>
</dbReference>
<dbReference type="AlphaFoldDB" id="A0A4Z1SNA5"/>
<dbReference type="InterPro" id="IPR052745">
    <property type="entry name" value="G3P_Oxidase/Oxidoreductase"/>
</dbReference>
<dbReference type="Pfam" id="PF07892">
    <property type="entry name" value="DUF1667"/>
    <property type="match status" value="1"/>
</dbReference>
<dbReference type="InterPro" id="IPR006076">
    <property type="entry name" value="FAD-dep_OxRdtase"/>
</dbReference>
<dbReference type="Gene3D" id="3.30.9.10">
    <property type="entry name" value="D-Amino Acid Oxidase, subunit A, domain 2"/>
    <property type="match status" value="1"/>
</dbReference>